<dbReference type="Pfam" id="PF00512">
    <property type="entry name" value="HisKA"/>
    <property type="match status" value="1"/>
</dbReference>
<feature type="transmembrane region" description="Helical" evidence="7">
    <location>
        <begin position="12"/>
        <end position="33"/>
    </location>
</feature>
<dbReference type="SUPFAM" id="SSF47384">
    <property type="entry name" value="Homodimeric domain of signal transducing histidine kinase"/>
    <property type="match status" value="1"/>
</dbReference>
<feature type="domain" description="Histidine kinase" evidence="8">
    <location>
        <begin position="119"/>
        <end position="332"/>
    </location>
</feature>
<comment type="catalytic activity">
    <reaction evidence="1">
        <text>ATP + protein L-histidine = ADP + protein N-phospho-L-histidine.</text>
        <dbReference type="EC" id="2.7.13.3"/>
    </reaction>
</comment>
<keyword evidence="7" id="KW-0812">Transmembrane</keyword>
<dbReference type="InterPro" id="IPR004358">
    <property type="entry name" value="Sig_transdc_His_kin-like_C"/>
</dbReference>
<evidence type="ECO:0000256" key="6">
    <source>
        <dbReference type="ARBA" id="ARBA00023012"/>
    </source>
</evidence>
<proteinExistence type="predicted"/>
<evidence type="ECO:0000256" key="1">
    <source>
        <dbReference type="ARBA" id="ARBA00000085"/>
    </source>
</evidence>
<dbReference type="Gene3D" id="1.10.287.130">
    <property type="match status" value="1"/>
</dbReference>
<dbReference type="PRINTS" id="PR00344">
    <property type="entry name" value="BCTRLSENSOR"/>
</dbReference>
<dbReference type="InterPro" id="IPR003661">
    <property type="entry name" value="HisK_dim/P_dom"/>
</dbReference>
<evidence type="ECO:0000313" key="9">
    <source>
        <dbReference type="EMBL" id="TDW99985.1"/>
    </source>
</evidence>
<keyword evidence="7" id="KW-0472">Membrane</keyword>
<sequence length="332" mass="37466">MLLLHRRYRLLIVNVVYWFLLLYIIAELVWWFIALGRQNEKMAGFELARIRSSLDSASAPGSFNTAVRAVHEQAHMQNMGYIGEGGVFLIVLLLGAFYVYRFVRREMRLSGQQQNFMMAVTHELKTPIAVAKLSLETLARRKLGEEQQAKLIQSALSETERLNQLSTNILLAAQLEEGRYTQILEAVSLSDLVTRSVESFSGRFPGRLQGTHITPDLDIKGDPLLLELAVNNLIENALKYSPKDSPVQVTLSAEGHRAVVFRVADQGAGIPEEEKSMIFRKFYRVGNEQTRTTKGTGLGLYLSRAIVRKHRGQLSVTDNHPRGSIFSITFYI</sequence>
<dbReference type="GO" id="GO:0004721">
    <property type="term" value="F:phosphoprotein phosphatase activity"/>
    <property type="evidence" value="ECO:0007669"/>
    <property type="project" value="TreeGrafter"/>
</dbReference>
<dbReference type="PROSITE" id="PS50109">
    <property type="entry name" value="HIS_KIN"/>
    <property type="match status" value="1"/>
</dbReference>
<dbReference type="Proteomes" id="UP000294498">
    <property type="component" value="Unassembled WGS sequence"/>
</dbReference>
<evidence type="ECO:0000256" key="4">
    <source>
        <dbReference type="ARBA" id="ARBA00022679"/>
    </source>
</evidence>
<dbReference type="InterPro" id="IPR036097">
    <property type="entry name" value="HisK_dim/P_sf"/>
</dbReference>
<evidence type="ECO:0000259" key="8">
    <source>
        <dbReference type="PROSITE" id="PS50109"/>
    </source>
</evidence>
<dbReference type="AlphaFoldDB" id="A0A4R8DQD0"/>
<name>A0A4R8DQD0_9BACT</name>
<comment type="caution">
    <text evidence="9">The sequence shown here is derived from an EMBL/GenBank/DDBJ whole genome shotgun (WGS) entry which is preliminary data.</text>
</comment>
<dbReference type="InterPro" id="IPR036890">
    <property type="entry name" value="HATPase_C_sf"/>
</dbReference>
<keyword evidence="4" id="KW-0808">Transferase</keyword>
<dbReference type="InterPro" id="IPR050351">
    <property type="entry name" value="BphY/WalK/GraS-like"/>
</dbReference>
<dbReference type="SMART" id="SM00387">
    <property type="entry name" value="HATPase_c"/>
    <property type="match status" value="1"/>
</dbReference>
<dbReference type="GO" id="GO:0016036">
    <property type="term" value="P:cellular response to phosphate starvation"/>
    <property type="evidence" value="ECO:0007669"/>
    <property type="project" value="TreeGrafter"/>
</dbReference>
<dbReference type="CDD" id="cd00082">
    <property type="entry name" value="HisKA"/>
    <property type="match status" value="1"/>
</dbReference>
<dbReference type="PANTHER" id="PTHR45453:SF1">
    <property type="entry name" value="PHOSPHATE REGULON SENSOR PROTEIN PHOR"/>
    <property type="match status" value="1"/>
</dbReference>
<keyword evidence="5" id="KW-0418">Kinase</keyword>
<evidence type="ECO:0000256" key="3">
    <source>
        <dbReference type="ARBA" id="ARBA00022553"/>
    </source>
</evidence>
<dbReference type="RefSeq" id="WP_133991154.1">
    <property type="nucleotide sequence ID" value="NZ_SODV01000001.1"/>
</dbReference>
<keyword evidence="3" id="KW-0597">Phosphoprotein</keyword>
<dbReference type="InterPro" id="IPR005467">
    <property type="entry name" value="His_kinase_dom"/>
</dbReference>
<dbReference type="EMBL" id="SODV01000001">
    <property type="protein sequence ID" value="TDW99985.1"/>
    <property type="molecule type" value="Genomic_DNA"/>
</dbReference>
<evidence type="ECO:0000256" key="5">
    <source>
        <dbReference type="ARBA" id="ARBA00022777"/>
    </source>
</evidence>
<dbReference type="OrthoDB" id="9804645at2"/>
<evidence type="ECO:0000313" key="10">
    <source>
        <dbReference type="Proteomes" id="UP000294498"/>
    </source>
</evidence>
<feature type="transmembrane region" description="Helical" evidence="7">
    <location>
        <begin position="81"/>
        <end position="100"/>
    </location>
</feature>
<dbReference type="SMART" id="SM00388">
    <property type="entry name" value="HisKA"/>
    <property type="match status" value="1"/>
</dbReference>
<dbReference type="EC" id="2.7.13.3" evidence="2"/>
<dbReference type="Pfam" id="PF02518">
    <property type="entry name" value="HATPase_c"/>
    <property type="match status" value="1"/>
</dbReference>
<dbReference type="SUPFAM" id="SSF55874">
    <property type="entry name" value="ATPase domain of HSP90 chaperone/DNA topoisomerase II/histidine kinase"/>
    <property type="match status" value="1"/>
</dbReference>
<dbReference type="Gene3D" id="3.30.565.10">
    <property type="entry name" value="Histidine kinase-like ATPase, C-terminal domain"/>
    <property type="match status" value="1"/>
</dbReference>
<keyword evidence="7" id="KW-1133">Transmembrane helix</keyword>
<dbReference type="GO" id="GO:0000155">
    <property type="term" value="F:phosphorelay sensor kinase activity"/>
    <property type="evidence" value="ECO:0007669"/>
    <property type="project" value="InterPro"/>
</dbReference>
<evidence type="ECO:0000256" key="2">
    <source>
        <dbReference type="ARBA" id="ARBA00012438"/>
    </source>
</evidence>
<dbReference type="PANTHER" id="PTHR45453">
    <property type="entry name" value="PHOSPHATE REGULON SENSOR PROTEIN PHOR"/>
    <property type="match status" value="1"/>
</dbReference>
<accession>A0A4R8DQD0</accession>
<keyword evidence="6" id="KW-0902">Two-component regulatory system</keyword>
<dbReference type="InterPro" id="IPR003594">
    <property type="entry name" value="HATPase_dom"/>
</dbReference>
<keyword evidence="10" id="KW-1185">Reference proteome</keyword>
<evidence type="ECO:0000256" key="7">
    <source>
        <dbReference type="SAM" id="Phobius"/>
    </source>
</evidence>
<gene>
    <name evidence="9" type="ORF">EDB95_1002</name>
</gene>
<organism evidence="9 10">
    <name type="scientific">Dinghuibacter silviterrae</name>
    <dbReference type="NCBI Taxonomy" id="1539049"/>
    <lineage>
        <taxon>Bacteria</taxon>
        <taxon>Pseudomonadati</taxon>
        <taxon>Bacteroidota</taxon>
        <taxon>Chitinophagia</taxon>
        <taxon>Chitinophagales</taxon>
        <taxon>Chitinophagaceae</taxon>
        <taxon>Dinghuibacter</taxon>
    </lineage>
</organism>
<reference evidence="9 10" key="1">
    <citation type="submission" date="2019-03" db="EMBL/GenBank/DDBJ databases">
        <title>Genomic Encyclopedia of Type Strains, Phase IV (KMG-IV): sequencing the most valuable type-strain genomes for metagenomic binning, comparative biology and taxonomic classification.</title>
        <authorList>
            <person name="Goeker M."/>
        </authorList>
    </citation>
    <scope>NUCLEOTIDE SEQUENCE [LARGE SCALE GENOMIC DNA]</scope>
    <source>
        <strain evidence="9 10">DSM 100059</strain>
    </source>
</reference>
<dbReference type="GO" id="GO:0005886">
    <property type="term" value="C:plasma membrane"/>
    <property type="evidence" value="ECO:0007669"/>
    <property type="project" value="TreeGrafter"/>
</dbReference>
<dbReference type="CDD" id="cd00075">
    <property type="entry name" value="HATPase"/>
    <property type="match status" value="1"/>
</dbReference>
<protein>
    <recommendedName>
        <fullName evidence="2">histidine kinase</fullName>
        <ecNumber evidence="2">2.7.13.3</ecNumber>
    </recommendedName>
</protein>